<dbReference type="AlphaFoldDB" id="A0A0H2X528"/>
<evidence type="ECO:0000313" key="1">
    <source>
        <dbReference type="EMBL" id="AAY47628.1"/>
    </source>
</evidence>
<sequence length="103" mass="11567">MLGIVMYPRTLWFLRAVRAHLTAARYVLLAALSRTLRPICIQLAQATRNGKWPSWANDATWSAARNVSVTRGRREGSANAQLHFSVADETVARPKRACYQCIP</sequence>
<gene>
    <name evidence="1" type="ordered locus">XC_0547</name>
</gene>
<reference evidence="1 2" key="1">
    <citation type="journal article" date="2005" name="Genome Res.">
        <title>Comparative and functional genomic analyses of the pathogenicity of phytopathogen Xanthomonas campestris pv. campestris.</title>
        <authorList>
            <person name="Qian W."/>
            <person name="Jia Y."/>
            <person name="Ren S.X."/>
            <person name="He Y.Q."/>
            <person name="Feng J.X."/>
            <person name="Lu L.F."/>
            <person name="Sun Q."/>
            <person name="Ying G."/>
            <person name="Tang D.J."/>
            <person name="Tang H."/>
            <person name="Wu W."/>
            <person name="Hao P."/>
            <person name="Wang L."/>
            <person name="Jiang B.L."/>
            <person name="Zeng S."/>
            <person name="Gu W.Y."/>
            <person name="Lu G."/>
            <person name="Rong L."/>
            <person name="Tian Y."/>
            <person name="Yao Z."/>
            <person name="Fu G."/>
            <person name="Chen B."/>
            <person name="Fang R."/>
            <person name="Qiang B."/>
            <person name="Chen Z."/>
            <person name="Zhao G.P."/>
            <person name="Tang J.L."/>
            <person name="He C."/>
        </authorList>
    </citation>
    <scope>NUCLEOTIDE SEQUENCE [LARGE SCALE GENOMIC DNA]</scope>
    <source>
        <strain evidence="1 2">8004</strain>
    </source>
</reference>
<dbReference type="EMBL" id="CP000050">
    <property type="protein sequence ID" value="AAY47628.1"/>
    <property type="molecule type" value="Genomic_DNA"/>
</dbReference>
<accession>A0A0H2X528</accession>
<protein>
    <submittedName>
        <fullName evidence="1">Uncharacterized protein</fullName>
    </submittedName>
</protein>
<organism evidence="1 2">
    <name type="scientific">Xanthomonas campestris pv. campestris (strain 8004)</name>
    <dbReference type="NCBI Taxonomy" id="314565"/>
    <lineage>
        <taxon>Bacteria</taxon>
        <taxon>Pseudomonadati</taxon>
        <taxon>Pseudomonadota</taxon>
        <taxon>Gammaproteobacteria</taxon>
        <taxon>Lysobacterales</taxon>
        <taxon>Lysobacteraceae</taxon>
        <taxon>Xanthomonas</taxon>
    </lineage>
</organism>
<evidence type="ECO:0000313" key="2">
    <source>
        <dbReference type="Proteomes" id="UP000000420"/>
    </source>
</evidence>
<name>A0A0H2X528_XANC8</name>
<dbReference type="Proteomes" id="UP000000420">
    <property type="component" value="Chromosome"/>
</dbReference>
<dbReference type="HOGENOM" id="CLU_2262689_0_0_6"/>
<dbReference type="KEGG" id="xcb:XC_0547"/>
<proteinExistence type="predicted"/>